<evidence type="ECO:0000313" key="5">
    <source>
        <dbReference type="EMBL" id="XBH01546.1"/>
    </source>
</evidence>
<name>A0AAU7C9X8_9BACT</name>
<proteinExistence type="predicted"/>
<sequence>MGPIVSVGAPARPHDLLRVREPAVVTAEGPTPSWVEPALRRTPWVVVRRGRIQAGQIPVGVRGPARSQRFPAWLAVADVTERRSPEDLWDSVENRPTPGLAYAPGRARTEAVPALAALARVAPLLASRGYCWGPGGSVGFELATAGPTASASSDLDVILRQSCRLEPDEARSLQAALVAAAAPARIDVLLETPRGGVSLTDLAAAPRQILMRTADGPRLVADPWTTDAEAGTEGGS</sequence>
<accession>A0AAU7C9X8</accession>
<dbReference type="NCBIfam" id="NF002332">
    <property type="entry name" value="PRK01293.1"/>
    <property type="match status" value="1"/>
</dbReference>
<dbReference type="Pfam" id="PF20866">
    <property type="entry name" value="MdcG_N"/>
    <property type="match status" value="1"/>
</dbReference>
<dbReference type="Pfam" id="PF10620">
    <property type="entry name" value="MdcG"/>
    <property type="match status" value="1"/>
</dbReference>
<dbReference type="InterPro" id="IPR017557">
    <property type="entry name" value="Holo-ACP_synthase"/>
</dbReference>
<protein>
    <submittedName>
        <fullName evidence="5">Malonate decarboxylase holo-ACP synthase</fullName>
    </submittedName>
</protein>
<evidence type="ECO:0000259" key="4">
    <source>
        <dbReference type="Pfam" id="PF20866"/>
    </source>
</evidence>
<feature type="domain" description="Phosphoribosyl-dephospho-CoA transferase MdcG C-terminal" evidence="3">
    <location>
        <begin position="109"/>
        <end position="223"/>
    </location>
</feature>
<gene>
    <name evidence="5" type="ORF">V5E97_24730</name>
</gene>
<dbReference type="InterPro" id="IPR048903">
    <property type="entry name" value="MdcG_N"/>
</dbReference>
<evidence type="ECO:0000256" key="2">
    <source>
        <dbReference type="ARBA" id="ARBA00022695"/>
    </source>
</evidence>
<dbReference type="NCBIfam" id="TIGR03135">
    <property type="entry name" value="malonate_mdcG"/>
    <property type="match status" value="1"/>
</dbReference>
<dbReference type="RefSeq" id="WP_406694285.1">
    <property type="nucleotide sequence ID" value="NZ_CP155447.1"/>
</dbReference>
<keyword evidence="1" id="KW-0808">Transferase</keyword>
<dbReference type="EMBL" id="CP155447">
    <property type="protein sequence ID" value="XBH01546.1"/>
    <property type="molecule type" value="Genomic_DNA"/>
</dbReference>
<organism evidence="5">
    <name type="scientific">Singulisphaera sp. Ch08</name>
    <dbReference type="NCBI Taxonomy" id="3120278"/>
    <lineage>
        <taxon>Bacteria</taxon>
        <taxon>Pseudomonadati</taxon>
        <taxon>Planctomycetota</taxon>
        <taxon>Planctomycetia</taxon>
        <taxon>Isosphaerales</taxon>
        <taxon>Isosphaeraceae</taxon>
        <taxon>Singulisphaera</taxon>
    </lineage>
</organism>
<feature type="domain" description="Phosphoribosyl-dephospho-CoA transferase MdcG N-terminal" evidence="4">
    <location>
        <begin position="12"/>
        <end position="85"/>
    </location>
</feature>
<reference evidence="5" key="1">
    <citation type="submission" date="2024-05" db="EMBL/GenBank/DDBJ databases">
        <title>Planctomycetes of the genus Singulisphaera possess chitinolytic capabilities.</title>
        <authorList>
            <person name="Ivanova A."/>
        </authorList>
    </citation>
    <scope>NUCLEOTIDE SEQUENCE</scope>
    <source>
        <strain evidence="5">Ch08T</strain>
    </source>
</reference>
<evidence type="ECO:0000256" key="1">
    <source>
        <dbReference type="ARBA" id="ARBA00022679"/>
    </source>
</evidence>
<dbReference type="InterPro" id="IPR049180">
    <property type="entry name" value="MdcG_C"/>
</dbReference>
<keyword evidence="2" id="KW-0548">Nucleotidyltransferase</keyword>
<dbReference type="AlphaFoldDB" id="A0AAU7C9X8"/>
<dbReference type="GO" id="GO:0016779">
    <property type="term" value="F:nucleotidyltransferase activity"/>
    <property type="evidence" value="ECO:0007669"/>
    <property type="project" value="UniProtKB-KW"/>
</dbReference>
<evidence type="ECO:0000259" key="3">
    <source>
        <dbReference type="Pfam" id="PF10620"/>
    </source>
</evidence>